<dbReference type="KEGG" id="rba:RB655"/>
<gene>
    <name evidence="2" type="ordered locus">RB655</name>
</gene>
<organism evidence="2 3">
    <name type="scientific">Rhodopirellula baltica (strain DSM 10527 / NCIMB 13988 / SH1)</name>
    <dbReference type="NCBI Taxonomy" id="243090"/>
    <lineage>
        <taxon>Bacteria</taxon>
        <taxon>Pseudomonadati</taxon>
        <taxon>Planctomycetota</taxon>
        <taxon>Planctomycetia</taxon>
        <taxon>Pirellulales</taxon>
        <taxon>Pirellulaceae</taxon>
        <taxon>Rhodopirellula</taxon>
    </lineage>
</organism>
<dbReference type="PATRIC" id="fig|243090.15.peg.316"/>
<keyword evidence="3" id="KW-1185">Reference proteome</keyword>
<dbReference type="eggNOG" id="COG4307">
    <property type="taxonomic scope" value="Bacteria"/>
</dbReference>
<dbReference type="HOGENOM" id="CLU_048114_0_0_0"/>
<accession>Q7UYF6</accession>
<dbReference type="STRING" id="243090.RB655"/>
<sequence>MKTGTCRCDNRIFFNNHRCLSCDASLGRCNVCNSLTSFSKEEKSSQCDTCKTEVFSCVNQEHDVCQSYNAEPDALCRWCQLTNVIPPLDNSESVQRWARMESAKRRLLLQLEDLGLPPYVADTQMTHPLLFEFLENTVDKKGKPKKVITGHQNGLITINLAEADSVHRERLRVKLGEPQRTLIGHMRHEVGHYIDWAWASRVAPDEYHALFGDPDSVDYGEAMKKHYEVGAPANWADNHVSAYATMHPWEDFAETVNVYLDIMAIATTSNELAGRNLDLSASADHRELVNSVLQIVLEVSEYNFDLGLAPLLPERLPPAVLDKLAYVHDLRSKVAPEIAEQTAVAN</sequence>
<dbReference type="PIRSF" id="PIRSF012641">
    <property type="entry name" value="UCP012641"/>
    <property type="match status" value="1"/>
</dbReference>
<protein>
    <recommendedName>
        <fullName evidence="1">Zinc-ribbon domain-containing protein</fullName>
    </recommendedName>
</protein>
<feature type="domain" description="Zinc-ribbon" evidence="1">
    <location>
        <begin position="5"/>
        <end position="89"/>
    </location>
</feature>
<dbReference type="Pfam" id="PF10005">
    <property type="entry name" value="Zn_ribbon_DZR_6"/>
    <property type="match status" value="1"/>
</dbReference>
<dbReference type="Gene3D" id="3.40.390.70">
    <property type="match status" value="1"/>
</dbReference>
<dbReference type="EMBL" id="BX294134">
    <property type="protein sequence ID" value="CAD71686.1"/>
    <property type="molecule type" value="Genomic_DNA"/>
</dbReference>
<dbReference type="EnsemblBacteria" id="CAD71686">
    <property type="protein sequence ID" value="CAD71686"/>
    <property type="gene ID" value="RB655"/>
</dbReference>
<evidence type="ECO:0000313" key="3">
    <source>
        <dbReference type="Proteomes" id="UP000001025"/>
    </source>
</evidence>
<reference evidence="2 3" key="1">
    <citation type="journal article" date="2003" name="Proc. Natl. Acad. Sci. U.S.A.">
        <title>Complete genome sequence of the marine planctomycete Pirellula sp. strain 1.</title>
        <authorList>
            <person name="Gloeckner F.O."/>
            <person name="Kube M."/>
            <person name="Bauer M."/>
            <person name="Teeling H."/>
            <person name="Lombardot T."/>
            <person name="Ludwig W."/>
            <person name="Gade D."/>
            <person name="Beck A."/>
            <person name="Borzym K."/>
            <person name="Heitmann K."/>
            <person name="Rabus R."/>
            <person name="Schlesner H."/>
            <person name="Amann R."/>
            <person name="Reinhardt R."/>
        </authorList>
    </citation>
    <scope>NUCLEOTIDE SEQUENCE [LARGE SCALE GENOMIC DNA]</scope>
    <source>
        <strain evidence="3">DSM 10527 / NCIMB 13988 / SH1</strain>
    </source>
</reference>
<dbReference type="InParanoid" id="Q7UYF6"/>
<dbReference type="OrthoDB" id="256753at2"/>
<dbReference type="Proteomes" id="UP000001025">
    <property type="component" value="Chromosome"/>
</dbReference>
<dbReference type="AlphaFoldDB" id="Q7UYF6"/>
<evidence type="ECO:0000259" key="1">
    <source>
        <dbReference type="Pfam" id="PF10005"/>
    </source>
</evidence>
<name>Q7UYF6_RHOBA</name>
<dbReference type="InterPro" id="IPR011201">
    <property type="entry name" value="Zinc-ribbon_6_bact"/>
</dbReference>
<proteinExistence type="predicted"/>
<dbReference type="InterPro" id="IPR031321">
    <property type="entry name" value="UCP012641"/>
</dbReference>
<evidence type="ECO:0000313" key="2">
    <source>
        <dbReference type="EMBL" id="CAD71686.1"/>
    </source>
</evidence>
<dbReference type="Pfam" id="PF15887">
    <property type="entry name" value="Peptidase_Mx"/>
    <property type="match status" value="1"/>
</dbReference>